<dbReference type="Pfam" id="PF00149">
    <property type="entry name" value="Metallophos"/>
    <property type="match status" value="1"/>
</dbReference>
<dbReference type="GeneID" id="8299351"/>
<keyword evidence="15" id="KW-1185">Reference proteome</keyword>
<evidence type="ECO:0000256" key="3">
    <source>
        <dbReference type="ARBA" id="ARBA00001954"/>
    </source>
</evidence>
<evidence type="ECO:0000256" key="2">
    <source>
        <dbReference type="ARBA" id="ARBA00001947"/>
    </source>
</evidence>
<feature type="domain" description="Lariat debranching enzyme C-terminal" evidence="13">
    <location>
        <begin position="309"/>
        <end position="458"/>
    </location>
</feature>
<organism evidence="14 15">
    <name type="scientific">Candida tropicalis (strain ATCC MYA-3404 / T1)</name>
    <name type="common">Yeast</name>
    <dbReference type="NCBI Taxonomy" id="294747"/>
    <lineage>
        <taxon>Eukaryota</taxon>
        <taxon>Fungi</taxon>
        <taxon>Dikarya</taxon>
        <taxon>Ascomycota</taxon>
        <taxon>Saccharomycotina</taxon>
        <taxon>Pichiomycetes</taxon>
        <taxon>Debaryomycetaceae</taxon>
        <taxon>Candida/Lodderomyces clade</taxon>
        <taxon>Candida</taxon>
    </lineage>
</organism>
<dbReference type="PANTHER" id="PTHR12849:SF0">
    <property type="entry name" value="LARIAT DEBRANCHING ENZYME"/>
    <property type="match status" value="1"/>
</dbReference>
<dbReference type="HOGENOM" id="CLU_005893_1_0_1"/>
<dbReference type="GO" id="GO:0006401">
    <property type="term" value="P:RNA catabolic process"/>
    <property type="evidence" value="ECO:0007669"/>
    <property type="project" value="EnsemblFungi"/>
</dbReference>
<comment type="similarity">
    <text evidence="5">Belongs to the lariat debranching enzyme family.</text>
</comment>
<comment type="cofactor">
    <cofactor evidence="2">
        <name>Zn(2+)</name>
        <dbReference type="ChEBI" id="CHEBI:29105"/>
    </cofactor>
</comment>
<dbReference type="GO" id="GO:0000398">
    <property type="term" value="P:mRNA splicing, via spliceosome"/>
    <property type="evidence" value="ECO:0007669"/>
    <property type="project" value="EnsemblFungi"/>
</dbReference>
<dbReference type="GO" id="GO:0030145">
    <property type="term" value="F:manganese ion binding"/>
    <property type="evidence" value="ECO:0007669"/>
    <property type="project" value="EnsemblFungi"/>
</dbReference>
<dbReference type="SUPFAM" id="SSF56300">
    <property type="entry name" value="Metallo-dependent phosphatases"/>
    <property type="match status" value="1"/>
</dbReference>
<dbReference type="CDD" id="cd00844">
    <property type="entry name" value="MPP_Dbr1_N"/>
    <property type="match status" value="1"/>
</dbReference>
<sequence length="461" mass="53858">MQSIKIAIEGCCHGELNKIYQRLSDIPDISLLLICGDFQSIRNESDLQSISVPEKYKRMADFHEYYKGERKAPILTIFIGGNHECSSYLQELKYGGWVAPNIYYLGEFGSLWYNGIQITGWSGIFNYHSFVNQNIQMEKIPYDQGSLRSVYHTKLQNFLKMYMMNHDMDIIMSHDWPVGIERYGNQSKLIKMKPFFKEDIKRGELGSPLNKFLIHYLRPRNWYSGHLHVKFEAIIKKDSGKINDNELELNMDDDEEEEEEEMVKNKQEISLDMDDDDSGMDSNIQVGFEETFHFVQSGGSNKKLKTELTPKRGLCEHDTKFLALDKCGNKRNFLEVQTVEITHPTHPSAGKSRLYFSKRAIAINRVVESYLQQHQEEFYKIDTKEILRNPHNFPLVNELMRLVDLEAKKLSTSMNDEEFIVPENFEIIAPVKCKDELKYYPNNQTQEYCEKFNIPKPNCLL</sequence>
<comment type="cofactor">
    <cofactor evidence="3">
        <name>Fe(2+)</name>
        <dbReference type="ChEBI" id="CHEBI:29033"/>
    </cofactor>
</comment>
<dbReference type="SMART" id="SM01124">
    <property type="entry name" value="DBR1"/>
    <property type="match status" value="1"/>
</dbReference>
<evidence type="ECO:0000259" key="13">
    <source>
        <dbReference type="SMART" id="SM01124"/>
    </source>
</evidence>
<keyword evidence="9" id="KW-0862">Zinc</keyword>
<gene>
    <name evidence="14" type="ORF">CTRG_02902</name>
</gene>
<proteinExistence type="inferred from homology"/>
<evidence type="ECO:0000313" key="14">
    <source>
        <dbReference type="EMBL" id="EER34084.1"/>
    </source>
</evidence>
<dbReference type="GO" id="GO:0005506">
    <property type="term" value="F:iron ion binding"/>
    <property type="evidence" value="ECO:0007669"/>
    <property type="project" value="EnsemblFungi"/>
</dbReference>
<keyword evidence="8" id="KW-0378">Hydrolase</keyword>
<evidence type="ECO:0000256" key="4">
    <source>
        <dbReference type="ARBA" id="ARBA00004123"/>
    </source>
</evidence>
<dbReference type="GO" id="GO:0008419">
    <property type="term" value="F:RNA lariat debranching enzyme activity"/>
    <property type="evidence" value="ECO:0007669"/>
    <property type="project" value="EnsemblFungi"/>
</dbReference>
<dbReference type="eggNOG" id="KOG2863">
    <property type="taxonomic scope" value="Eukaryota"/>
</dbReference>
<dbReference type="InterPro" id="IPR007708">
    <property type="entry name" value="DBR1_C"/>
</dbReference>
<evidence type="ECO:0000313" key="15">
    <source>
        <dbReference type="Proteomes" id="UP000002037"/>
    </source>
</evidence>
<dbReference type="Gene3D" id="3.60.21.10">
    <property type="match status" value="1"/>
</dbReference>
<dbReference type="KEGG" id="ctp:CTRG_02902"/>
<evidence type="ECO:0000256" key="1">
    <source>
        <dbReference type="ARBA" id="ARBA00001936"/>
    </source>
</evidence>
<evidence type="ECO:0000256" key="8">
    <source>
        <dbReference type="ARBA" id="ARBA00022801"/>
    </source>
</evidence>
<dbReference type="VEuPathDB" id="FungiDB:CTRG_02902"/>
<evidence type="ECO:0000256" key="6">
    <source>
        <dbReference type="ARBA" id="ARBA00022664"/>
    </source>
</evidence>
<dbReference type="GO" id="GO:0008270">
    <property type="term" value="F:zinc ion binding"/>
    <property type="evidence" value="ECO:0007669"/>
    <property type="project" value="EnsemblFungi"/>
</dbReference>
<comment type="cofactor">
    <cofactor evidence="1">
        <name>Mn(2+)</name>
        <dbReference type="ChEBI" id="CHEBI:29035"/>
    </cofactor>
</comment>
<protein>
    <recommendedName>
        <fullName evidence="13">Lariat debranching enzyme C-terminal domain-containing protein</fullName>
    </recommendedName>
</protein>
<dbReference type="EMBL" id="GG692397">
    <property type="protein sequence ID" value="EER34084.1"/>
    <property type="molecule type" value="Genomic_DNA"/>
</dbReference>
<dbReference type="GO" id="GO:0007124">
    <property type="term" value="P:pseudohyphal growth"/>
    <property type="evidence" value="ECO:0007669"/>
    <property type="project" value="EnsemblFungi"/>
</dbReference>
<keyword evidence="11" id="KW-0464">Manganese</keyword>
<reference evidence="14 15" key="1">
    <citation type="journal article" date="2009" name="Nature">
        <title>Evolution of pathogenicity and sexual reproduction in eight Candida genomes.</title>
        <authorList>
            <person name="Butler G."/>
            <person name="Rasmussen M.D."/>
            <person name="Lin M.F."/>
            <person name="Santos M.A."/>
            <person name="Sakthikumar S."/>
            <person name="Munro C.A."/>
            <person name="Rheinbay E."/>
            <person name="Grabherr M."/>
            <person name="Forche A."/>
            <person name="Reedy J.L."/>
            <person name="Agrafioti I."/>
            <person name="Arnaud M.B."/>
            <person name="Bates S."/>
            <person name="Brown A.J."/>
            <person name="Brunke S."/>
            <person name="Costanzo M.C."/>
            <person name="Fitzpatrick D.A."/>
            <person name="de Groot P.W."/>
            <person name="Harris D."/>
            <person name="Hoyer L.L."/>
            <person name="Hube B."/>
            <person name="Klis F.M."/>
            <person name="Kodira C."/>
            <person name="Lennard N."/>
            <person name="Logue M.E."/>
            <person name="Martin R."/>
            <person name="Neiman A.M."/>
            <person name="Nikolaou E."/>
            <person name="Quail M.A."/>
            <person name="Quinn J."/>
            <person name="Santos M.C."/>
            <person name="Schmitzberger F.F."/>
            <person name="Sherlock G."/>
            <person name="Shah P."/>
            <person name="Silverstein K.A."/>
            <person name="Skrzypek M.S."/>
            <person name="Soll D."/>
            <person name="Staggs R."/>
            <person name="Stansfield I."/>
            <person name="Stumpf M.P."/>
            <person name="Sudbery P.E."/>
            <person name="Srikantha T."/>
            <person name="Zeng Q."/>
            <person name="Berman J."/>
            <person name="Berriman M."/>
            <person name="Heitman J."/>
            <person name="Gow N.A."/>
            <person name="Lorenz M.C."/>
            <person name="Birren B.W."/>
            <person name="Kellis M."/>
            <person name="Cuomo C.A."/>
        </authorList>
    </citation>
    <scope>NUCLEOTIDE SEQUENCE [LARGE SCALE GENOMIC DNA]</scope>
    <source>
        <strain evidence="15">ATCC MYA-3404 / T1</strain>
    </source>
</reference>
<dbReference type="InterPro" id="IPR004843">
    <property type="entry name" value="Calcineurin-like_PHP"/>
</dbReference>
<keyword evidence="7" id="KW-0479">Metal-binding</keyword>
<keyword evidence="10" id="KW-0408">Iron</keyword>
<comment type="subcellular location">
    <subcellularLocation>
        <location evidence="4">Nucleus</location>
    </subcellularLocation>
</comment>
<evidence type="ECO:0000256" key="5">
    <source>
        <dbReference type="ARBA" id="ARBA00006045"/>
    </source>
</evidence>
<dbReference type="STRING" id="294747.C5M930"/>
<dbReference type="Proteomes" id="UP000002037">
    <property type="component" value="Unassembled WGS sequence"/>
</dbReference>
<dbReference type="OrthoDB" id="407609at2759"/>
<evidence type="ECO:0000256" key="10">
    <source>
        <dbReference type="ARBA" id="ARBA00023004"/>
    </source>
</evidence>
<dbReference type="InterPro" id="IPR029052">
    <property type="entry name" value="Metallo-depent_PP-like"/>
</dbReference>
<dbReference type="GO" id="GO:0016074">
    <property type="term" value="P:sno(s)RNA metabolic process"/>
    <property type="evidence" value="ECO:0007669"/>
    <property type="project" value="EnsemblFungi"/>
</dbReference>
<dbReference type="Pfam" id="PF05011">
    <property type="entry name" value="DBR1"/>
    <property type="match status" value="1"/>
</dbReference>
<keyword evidence="12" id="KW-0539">Nucleus</keyword>
<dbReference type="PANTHER" id="PTHR12849">
    <property type="entry name" value="RNA LARIAT DEBRANCHING ENZYME"/>
    <property type="match status" value="1"/>
</dbReference>
<evidence type="ECO:0000256" key="7">
    <source>
        <dbReference type="ARBA" id="ARBA00022723"/>
    </source>
</evidence>
<evidence type="ECO:0000256" key="9">
    <source>
        <dbReference type="ARBA" id="ARBA00022833"/>
    </source>
</evidence>
<dbReference type="AlphaFoldDB" id="C5M930"/>
<dbReference type="RefSeq" id="XP_002548605.1">
    <property type="nucleotide sequence ID" value="XM_002548559.1"/>
</dbReference>
<dbReference type="GO" id="GO:0005634">
    <property type="term" value="C:nucleus"/>
    <property type="evidence" value="ECO:0007669"/>
    <property type="project" value="UniProtKB-SubCell"/>
</dbReference>
<dbReference type="GO" id="GO:0032197">
    <property type="term" value="P:retrotransposition"/>
    <property type="evidence" value="ECO:0007669"/>
    <property type="project" value="EnsemblFungi"/>
</dbReference>
<dbReference type="InterPro" id="IPR041816">
    <property type="entry name" value="Dbr1_N"/>
</dbReference>
<keyword evidence="6" id="KW-0507">mRNA processing</keyword>
<evidence type="ECO:0000256" key="12">
    <source>
        <dbReference type="ARBA" id="ARBA00023242"/>
    </source>
</evidence>
<name>C5M930_CANTT</name>
<evidence type="ECO:0000256" key="11">
    <source>
        <dbReference type="ARBA" id="ARBA00023211"/>
    </source>
</evidence>
<accession>C5M930</accession>